<keyword evidence="3" id="KW-1185">Reference proteome</keyword>
<sequence>MVQGLATVLLFVLPMVAWGLTLGRTGLPEQGAVRFSWDDQAAVATWMLVFGLVALGASVAAGLFGGPLVQAVCLGSGLAAELILGGLWLWGRLPDRQAALSASHGAISSDEISVSTDSREIVGPSVLKR</sequence>
<evidence type="ECO:0000256" key="1">
    <source>
        <dbReference type="SAM" id="Phobius"/>
    </source>
</evidence>
<comment type="caution">
    <text evidence="2">The sequence shown here is derived from an EMBL/GenBank/DDBJ whole genome shotgun (WGS) entry which is preliminary data.</text>
</comment>
<gene>
    <name evidence="2" type="ORF">QJ043_09175</name>
</gene>
<dbReference type="EMBL" id="JASJEX010000005">
    <property type="protein sequence ID" value="MDJ1130246.1"/>
    <property type="molecule type" value="Genomic_DNA"/>
</dbReference>
<dbReference type="RefSeq" id="WP_283713514.1">
    <property type="nucleotide sequence ID" value="NZ_JASJEW010000004.1"/>
</dbReference>
<keyword evidence="1" id="KW-1133">Transmembrane helix</keyword>
<keyword evidence="1" id="KW-0812">Transmembrane</keyword>
<evidence type="ECO:0000313" key="3">
    <source>
        <dbReference type="Proteomes" id="UP001431693"/>
    </source>
</evidence>
<protein>
    <submittedName>
        <fullName evidence="2">Uncharacterized protein</fullName>
    </submittedName>
</protein>
<name>A0ABT6ZMG8_9ACTN</name>
<organism evidence="2 3">
    <name type="scientific">Kribbibacterium absianum</name>
    <dbReference type="NCBI Taxonomy" id="3044210"/>
    <lineage>
        <taxon>Bacteria</taxon>
        <taxon>Bacillati</taxon>
        <taxon>Actinomycetota</taxon>
        <taxon>Coriobacteriia</taxon>
        <taxon>Coriobacteriales</taxon>
        <taxon>Kribbibacteriaceae</taxon>
        <taxon>Kribbibacterium</taxon>
    </lineage>
</organism>
<reference evidence="2" key="1">
    <citation type="submission" date="2023-05" db="EMBL/GenBank/DDBJ databases">
        <title>[olsenella] sp. nov., isolated from a pig farm feces dump.</title>
        <authorList>
            <person name="Chang Y.-H."/>
        </authorList>
    </citation>
    <scope>NUCLEOTIDE SEQUENCE</scope>
    <source>
        <strain evidence="2">YH-ols2217</strain>
    </source>
</reference>
<evidence type="ECO:0000313" key="2">
    <source>
        <dbReference type="EMBL" id="MDJ1130246.1"/>
    </source>
</evidence>
<accession>A0ABT6ZMG8</accession>
<keyword evidence="1" id="KW-0472">Membrane</keyword>
<feature type="transmembrane region" description="Helical" evidence="1">
    <location>
        <begin position="43"/>
        <end position="64"/>
    </location>
</feature>
<feature type="transmembrane region" description="Helical" evidence="1">
    <location>
        <begin position="71"/>
        <end position="91"/>
    </location>
</feature>
<proteinExistence type="predicted"/>
<dbReference type="Proteomes" id="UP001431693">
    <property type="component" value="Unassembled WGS sequence"/>
</dbReference>